<gene>
    <name evidence="2" type="ORF">CRE_25603</name>
</gene>
<protein>
    <submittedName>
        <fullName evidence="2">Uncharacterized protein</fullName>
    </submittedName>
</protein>
<keyword evidence="1" id="KW-0472">Membrane</keyword>
<keyword evidence="1" id="KW-0812">Transmembrane</keyword>
<dbReference type="Proteomes" id="UP000008281">
    <property type="component" value="Unassembled WGS sequence"/>
</dbReference>
<dbReference type="eggNOG" id="ENOG502R9SD">
    <property type="taxonomic scope" value="Eukaryota"/>
</dbReference>
<keyword evidence="3" id="KW-1185">Reference proteome</keyword>
<dbReference type="EMBL" id="DS268414">
    <property type="protein sequence ID" value="EFP09122.1"/>
    <property type="molecule type" value="Genomic_DNA"/>
</dbReference>
<dbReference type="AlphaFoldDB" id="E3LSK0"/>
<dbReference type="InParanoid" id="E3LSK0"/>
<name>E3LSK0_CAERE</name>
<evidence type="ECO:0000313" key="2">
    <source>
        <dbReference type="EMBL" id="EFP09122.1"/>
    </source>
</evidence>
<dbReference type="OMA" id="QNHAHAC"/>
<evidence type="ECO:0000313" key="3">
    <source>
        <dbReference type="Proteomes" id="UP000008281"/>
    </source>
</evidence>
<dbReference type="FunCoup" id="E3LSK0">
    <property type="interactions" value="141"/>
</dbReference>
<reference evidence="2" key="1">
    <citation type="submission" date="2007-07" db="EMBL/GenBank/DDBJ databases">
        <title>PCAP assembly of the Caenorhabditis remanei genome.</title>
        <authorList>
            <consortium name="The Caenorhabditis remanei Sequencing Consortium"/>
            <person name="Wilson R.K."/>
        </authorList>
    </citation>
    <scope>NUCLEOTIDE SEQUENCE [LARGE SCALE GENOMIC DNA]</scope>
    <source>
        <strain evidence="2">PB4641</strain>
    </source>
</reference>
<accession>E3LSK0</accession>
<dbReference type="OrthoDB" id="5813630at2759"/>
<sequence>MPFSRNSQASTTQSPACLENDPNCDLMRYLIALVVFIGLIAIFMFGCKAAIRLLTKKRNSNPAQNDTDVIYPRDDRHVSRSHQNFGFIDPPPRYEQIFKRGGGAPSVITTREAPSVTRSSGDASLPPSYEQAAINARRESRLQTVILNQPGFREVPLTAIDMGHPAMPSPSSTILDMESEIANIQNHAHACVHRYDSNHANEVARTAAAVSTPSCSNSLPELEAPEGGPPGYDAISLVNETISAR</sequence>
<keyword evidence="1" id="KW-1133">Transmembrane helix</keyword>
<organism evidence="3">
    <name type="scientific">Caenorhabditis remanei</name>
    <name type="common">Caenorhabditis vulgaris</name>
    <dbReference type="NCBI Taxonomy" id="31234"/>
    <lineage>
        <taxon>Eukaryota</taxon>
        <taxon>Metazoa</taxon>
        <taxon>Ecdysozoa</taxon>
        <taxon>Nematoda</taxon>
        <taxon>Chromadorea</taxon>
        <taxon>Rhabditida</taxon>
        <taxon>Rhabditina</taxon>
        <taxon>Rhabditomorpha</taxon>
        <taxon>Rhabditoidea</taxon>
        <taxon>Rhabditidae</taxon>
        <taxon>Peloderinae</taxon>
        <taxon>Caenorhabditis</taxon>
    </lineage>
</organism>
<evidence type="ECO:0000256" key="1">
    <source>
        <dbReference type="SAM" id="Phobius"/>
    </source>
</evidence>
<feature type="transmembrane region" description="Helical" evidence="1">
    <location>
        <begin position="29"/>
        <end position="51"/>
    </location>
</feature>
<dbReference type="HOGENOM" id="CLU_101514_0_0_1"/>
<proteinExistence type="predicted"/>